<dbReference type="Pfam" id="PF14027">
    <property type="entry name" value="Questin_oxidase"/>
    <property type="match status" value="1"/>
</dbReference>
<evidence type="ECO:0000313" key="3">
    <source>
        <dbReference type="Proteomes" id="UP000186955"/>
    </source>
</evidence>
<dbReference type="GO" id="GO:0016491">
    <property type="term" value="F:oxidoreductase activity"/>
    <property type="evidence" value="ECO:0007669"/>
    <property type="project" value="UniProtKB-KW"/>
</dbReference>
<evidence type="ECO:0000256" key="1">
    <source>
        <dbReference type="ARBA" id="ARBA00023002"/>
    </source>
</evidence>
<dbReference type="AlphaFoldDB" id="A0A1Q5UGI9"/>
<dbReference type="PANTHER" id="PTHR35870:SF7">
    <property type="entry name" value="BAEYER-VILLIGER OXIDASE MDPL"/>
    <property type="match status" value="1"/>
</dbReference>
<dbReference type="OrthoDB" id="10004862at2759"/>
<keyword evidence="3" id="KW-1185">Reference proteome</keyword>
<dbReference type="PANTHER" id="PTHR35870">
    <property type="entry name" value="PROTEIN, PUTATIVE (AFU_ORTHOLOGUE AFUA_5G03330)-RELATED"/>
    <property type="match status" value="1"/>
</dbReference>
<proteinExistence type="predicted"/>
<sequence length="439" mass="50154">MASHSVIAISPPNTGSFHVPLSPAALATVNQFLQENHDRYHPFFNDRGFHNHITHYLLASLSLGATAAQITRSFEQEKAIQRPQLPLNLENSKRLADPELFKDCMGKEEFYRDYLIFFQNEIKEKGIGGVLNEYLFCRKENAELLFTRLFASFLHPLIHLGYGIEFQQPAIIAEALAQTAVHQNEVSVVMLGAEHAASSLDGPSPPLLDLLAQARVDDSIRNASCWGDGSWIEDVPLTQAPKRLWDIAAQWRVQPNELHGKTAEMINVNGFMCGAAQMPPKEYKLDFFLIHNLNCSIFFPSILKQNWMSTENKVRLLEWKGRFDVISYAARGCPTLVESEILNYQPKRPQHGWANLFQRVNDLDDDSHVTKFLRGMAHGEQFCEPYDFGKERFPLTRSMWLRIAHMAIDTTEKEPIAKNRWVRGAGFPSQWDHFHDRLP</sequence>
<dbReference type="InterPro" id="IPR025337">
    <property type="entry name" value="Questin_oxidase-like"/>
</dbReference>
<dbReference type="STRING" id="1316194.A0A1Q5UGI9"/>
<comment type="caution">
    <text evidence="2">The sequence shown here is derived from an EMBL/GenBank/DDBJ whole genome shotgun (WGS) entry which is preliminary data.</text>
</comment>
<keyword evidence="1" id="KW-0560">Oxidoreductase</keyword>
<dbReference type="EMBL" id="MNBE01000276">
    <property type="protein sequence ID" value="OKP11595.1"/>
    <property type="molecule type" value="Genomic_DNA"/>
</dbReference>
<dbReference type="Proteomes" id="UP000186955">
    <property type="component" value="Unassembled WGS sequence"/>
</dbReference>
<name>A0A1Q5UGI9_9EURO</name>
<reference evidence="2 3" key="1">
    <citation type="submission" date="2016-10" db="EMBL/GenBank/DDBJ databases">
        <title>Genome sequence of the ascomycete fungus Penicillium subrubescens.</title>
        <authorList>
            <person name="De Vries R.P."/>
            <person name="Peng M."/>
            <person name="Dilokpimol A."/>
            <person name="Hilden K."/>
            <person name="Makela M.R."/>
            <person name="Grigoriev I."/>
            <person name="Riley R."/>
            <person name="Granchi Z."/>
        </authorList>
    </citation>
    <scope>NUCLEOTIDE SEQUENCE [LARGE SCALE GENOMIC DNA]</scope>
    <source>
        <strain evidence="2 3">CBS 132785</strain>
    </source>
</reference>
<organism evidence="2 3">
    <name type="scientific">Penicillium subrubescens</name>
    <dbReference type="NCBI Taxonomy" id="1316194"/>
    <lineage>
        <taxon>Eukaryota</taxon>
        <taxon>Fungi</taxon>
        <taxon>Dikarya</taxon>
        <taxon>Ascomycota</taxon>
        <taxon>Pezizomycotina</taxon>
        <taxon>Eurotiomycetes</taxon>
        <taxon>Eurotiomycetidae</taxon>
        <taxon>Eurotiales</taxon>
        <taxon>Aspergillaceae</taxon>
        <taxon>Penicillium</taxon>
    </lineage>
</organism>
<evidence type="ECO:0000313" key="2">
    <source>
        <dbReference type="EMBL" id="OKP11595.1"/>
    </source>
</evidence>
<accession>A0A1Q5UGI9</accession>
<gene>
    <name evidence="2" type="ORF">PENSUB_2897</name>
</gene>
<protein>
    <submittedName>
        <fullName evidence="2">Oxidoreductase AflY</fullName>
    </submittedName>
</protein>